<dbReference type="RefSeq" id="WP_340292843.1">
    <property type="nucleotide sequence ID" value="NZ_JBBJUP010000016.1"/>
</dbReference>
<keyword evidence="3 7" id="KW-0812">Transmembrane</keyword>
<evidence type="ECO:0000259" key="8">
    <source>
        <dbReference type="Pfam" id="PF04024"/>
    </source>
</evidence>
<dbReference type="EMBL" id="JBBJUP010000016">
    <property type="protein sequence ID" value="MEJ8281028.1"/>
    <property type="molecule type" value="Genomic_DNA"/>
</dbReference>
<protein>
    <submittedName>
        <fullName evidence="9">PspC domain-containing protein</fullName>
    </submittedName>
</protein>
<dbReference type="PANTHER" id="PTHR33885">
    <property type="entry name" value="PHAGE SHOCK PROTEIN C"/>
    <property type="match status" value="1"/>
</dbReference>
<accession>A0ABU8TBN6</accession>
<feature type="domain" description="Phage shock protein PspC N-terminal" evidence="8">
    <location>
        <begin position="43"/>
        <end position="99"/>
    </location>
</feature>
<evidence type="ECO:0000256" key="2">
    <source>
        <dbReference type="ARBA" id="ARBA00022475"/>
    </source>
</evidence>
<sequence length="100" mass="9709">MDSTASTDSTPTPASAGPGTADGTGPADRPAGAAVADRLTSFRLRRSSTDRMLGGVCGGLAADLGVDAALLRIAVLALTLLTGGAAALVYLAAWIVAPAA</sequence>
<dbReference type="InterPro" id="IPR007168">
    <property type="entry name" value="Phageshock_PspC_N"/>
</dbReference>
<evidence type="ECO:0000256" key="7">
    <source>
        <dbReference type="SAM" id="Phobius"/>
    </source>
</evidence>
<evidence type="ECO:0000256" key="3">
    <source>
        <dbReference type="ARBA" id="ARBA00022692"/>
    </source>
</evidence>
<keyword evidence="10" id="KW-1185">Reference proteome</keyword>
<feature type="region of interest" description="Disordered" evidence="6">
    <location>
        <begin position="1"/>
        <end position="32"/>
    </location>
</feature>
<keyword evidence="5 7" id="KW-0472">Membrane</keyword>
<keyword evidence="4 7" id="KW-1133">Transmembrane helix</keyword>
<keyword evidence="2" id="KW-1003">Cell membrane</keyword>
<dbReference type="Proteomes" id="UP001364211">
    <property type="component" value="Unassembled WGS sequence"/>
</dbReference>
<comment type="subcellular location">
    <subcellularLocation>
        <location evidence="1">Cell membrane</location>
        <topology evidence="1">Single-pass membrane protein</topology>
    </subcellularLocation>
</comment>
<dbReference type="InterPro" id="IPR052027">
    <property type="entry name" value="PspC"/>
</dbReference>
<proteinExistence type="predicted"/>
<evidence type="ECO:0000256" key="1">
    <source>
        <dbReference type="ARBA" id="ARBA00004162"/>
    </source>
</evidence>
<gene>
    <name evidence="9" type="ORF">WJX68_18950</name>
</gene>
<evidence type="ECO:0000313" key="10">
    <source>
        <dbReference type="Proteomes" id="UP001364211"/>
    </source>
</evidence>
<dbReference type="PANTHER" id="PTHR33885:SF3">
    <property type="entry name" value="PHAGE SHOCK PROTEIN C"/>
    <property type="match status" value="1"/>
</dbReference>
<evidence type="ECO:0000256" key="5">
    <source>
        <dbReference type="ARBA" id="ARBA00023136"/>
    </source>
</evidence>
<evidence type="ECO:0000256" key="4">
    <source>
        <dbReference type="ARBA" id="ARBA00022989"/>
    </source>
</evidence>
<evidence type="ECO:0000256" key="6">
    <source>
        <dbReference type="SAM" id="MobiDB-lite"/>
    </source>
</evidence>
<evidence type="ECO:0000313" key="9">
    <source>
        <dbReference type="EMBL" id="MEJ8281028.1"/>
    </source>
</evidence>
<organism evidence="9 10">
    <name type="scientific">Pseudonocardia spirodelae</name>
    <dbReference type="NCBI Taxonomy" id="3133431"/>
    <lineage>
        <taxon>Bacteria</taxon>
        <taxon>Bacillati</taxon>
        <taxon>Actinomycetota</taxon>
        <taxon>Actinomycetes</taxon>
        <taxon>Pseudonocardiales</taxon>
        <taxon>Pseudonocardiaceae</taxon>
        <taxon>Pseudonocardia</taxon>
    </lineage>
</organism>
<feature type="transmembrane region" description="Helical" evidence="7">
    <location>
        <begin position="73"/>
        <end position="97"/>
    </location>
</feature>
<feature type="compositionally biased region" description="Low complexity" evidence="6">
    <location>
        <begin position="1"/>
        <end position="28"/>
    </location>
</feature>
<dbReference type="Pfam" id="PF04024">
    <property type="entry name" value="PspC"/>
    <property type="match status" value="1"/>
</dbReference>
<comment type="caution">
    <text evidence="9">The sequence shown here is derived from an EMBL/GenBank/DDBJ whole genome shotgun (WGS) entry which is preliminary data.</text>
</comment>
<reference evidence="9 10" key="1">
    <citation type="submission" date="2024-03" db="EMBL/GenBank/DDBJ databases">
        <title>Draft genome sequence of Pseudonocardia sp. DW16-2.</title>
        <authorList>
            <person name="Duangmal K."/>
        </authorList>
    </citation>
    <scope>NUCLEOTIDE SEQUENCE [LARGE SCALE GENOMIC DNA]</scope>
    <source>
        <strain evidence="9 10">DW16-2</strain>
    </source>
</reference>
<name>A0ABU8TBN6_9PSEU</name>